<accession>A0A3N5CCN8</accession>
<evidence type="ECO:0000313" key="2">
    <source>
        <dbReference type="Proteomes" id="UP000277108"/>
    </source>
</evidence>
<sequence>MSKYESSWRENLPEGFEIVYRSHAPTISFDANHKNKRFYFSVSAIETLGLRKNSYIGMAYNKLDDTIIITTRGGSVYLDKSSYVTSKDFAKKAGYEDGMHYYEYIPEESTEMYKFFRKTTKEKATGH</sequence>
<dbReference type="EMBL" id="RKRK01000006">
    <property type="protein sequence ID" value="RPF54751.1"/>
    <property type="molecule type" value="Genomic_DNA"/>
</dbReference>
<gene>
    <name evidence="1" type="ORF">EDD62_1711</name>
</gene>
<organism evidence="1 2">
    <name type="scientific">Abyssicoccus albus</name>
    <dbReference type="NCBI Taxonomy" id="1817405"/>
    <lineage>
        <taxon>Bacteria</taxon>
        <taxon>Bacillati</taxon>
        <taxon>Bacillota</taxon>
        <taxon>Bacilli</taxon>
        <taxon>Bacillales</taxon>
        <taxon>Abyssicoccaceae</taxon>
    </lineage>
</organism>
<keyword evidence="2" id="KW-1185">Reference proteome</keyword>
<proteinExistence type="predicted"/>
<name>A0A3N5CCN8_9BACL</name>
<comment type="caution">
    <text evidence="1">The sequence shown here is derived from an EMBL/GenBank/DDBJ whole genome shotgun (WGS) entry which is preliminary data.</text>
</comment>
<dbReference type="Proteomes" id="UP000277108">
    <property type="component" value="Unassembled WGS sequence"/>
</dbReference>
<dbReference type="RefSeq" id="WP_148086849.1">
    <property type="nucleotide sequence ID" value="NZ_RKRK01000006.1"/>
</dbReference>
<dbReference type="AlphaFoldDB" id="A0A3N5CCN8"/>
<protein>
    <submittedName>
        <fullName evidence="1">Uncharacterized protein</fullName>
    </submittedName>
</protein>
<evidence type="ECO:0000313" key="1">
    <source>
        <dbReference type="EMBL" id="RPF54751.1"/>
    </source>
</evidence>
<reference evidence="1 2" key="1">
    <citation type="submission" date="2018-11" db="EMBL/GenBank/DDBJ databases">
        <title>Genomic Encyclopedia of Type Strains, Phase IV (KMG-IV): sequencing the most valuable type-strain genomes for metagenomic binning, comparative biology and taxonomic classification.</title>
        <authorList>
            <person name="Goeker M."/>
        </authorList>
    </citation>
    <scope>NUCLEOTIDE SEQUENCE [LARGE SCALE GENOMIC DNA]</scope>
    <source>
        <strain evidence="1 2">DSM 29158</strain>
    </source>
</reference>